<evidence type="ECO:0000256" key="1">
    <source>
        <dbReference type="PIRSR" id="PIRSR613078-1"/>
    </source>
</evidence>
<dbReference type="PANTHER" id="PTHR48100:SF62">
    <property type="entry name" value="GLUCOSYL-3-PHOSPHOGLYCERATE PHOSPHATASE"/>
    <property type="match status" value="1"/>
</dbReference>
<dbReference type="SUPFAM" id="SSF53254">
    <property type="entry name" value="Phosphoglycerate mutase-like"/>
    <property type="match status" value="1"/>
</dbReference>
<dbReference type="EC" id="3.1.3.-" evidence="4"/>
<dbReference type="PANTHER" id="PTHR48100">
    <property type="entry name" value="BROAD-SPECIFICITY PHOSPHATASE YOR283W-RELATED"/>
    <property type="match status" value="1"/>
</dbReference>
<dbReference type="InterPro" id="IPR013078">
    <property type="entry name" value="His_Pase_superF_clade-1"/>
</dbReference>
<keyword evidence="5" id="KW-1185">Reference proteome</keyword>
<evidence type="ECO:0000313" key="5">
    <source>
        <dbReference type="Proteomes" id="UP001596328"/>
    </source>
</evidence>
<feature type="active site" description="Tele-phosphohistidine intermediate" evidence="1">
    <location>
        <position position="9"/>
    </location>
</feature>
<feature type="binding site" evidence="2">
    <location>
        <position position="59"/>
    </location>
    <ligand>
        <name>substrate</name>
    </ligand>
</feature>
<dbReference type="AlphaFoldDB" id="A0ABD5S261"/>
<reference evidence="4 5" key="1">
    <citation type="journal article" date="2019" name="Int. J. Syst. Evol. Microbiol.">
        <title>The Global Catalogue of Microorganisms (GCM) 10K type strain sequencing project: providing services to taxonomists for standard genome sequencing and annotation.</title>
        <authorList>
            <consortium name="The Broad Institute Genomics Platform"/>
            <consortium name="The Broad Institute Genome Sequencing Center for Infectious Disease"/>
            <person name="Wu L."/>
            <person name="Ma J."/>
        </authorList>
    </citation>
    <scope>NUCLEOTIDE SEQUENCE [LARGE SCALE GENOMIC DNA]</scope>
    <source>
        <strain evidence="4 5">NBRC 111368</strain>
    </source>
</reference>
<dbReference type="EMBL" id="JBHSWU010000352">
    <property type="protein sequence ID" value="MFC6725002.1"/>
    <property type="molecule type" value="Genomic_DNA"/>
</dbReference>
<name>A0ABD5S261_9EURY</name>
<dbReference type="SMART" id="SM00855">
    <property type="entry name" value="PGAM"/>
    <property type="match status" value="1"/>
</dbReference>
<evidence type="ECO:0000313" key="4">
    <source>
        <dbReference type="EMBL" id="MFC6725002.1"/>
    </source>
</evidence>
<gene>
    <name evidence="4" type="ORF">ACFQE1_11600</name>
</gene>
<dbReference type="InterPro" id="IPR029033">
    <property type="entry name" value="His_PPase_superfam"/>
</dbReference>
<dbReference type="CDD" id="cd07067">
    <property type="entry name" value="HP_PGM_like"/>
    <property type="match status" value="1"/>
</dbReference>
<feature type="site" description="Transition state stabilizer" evidence="3">
    <location>
        <position position="151"/>
    </location>
</feature>
<protein>
    <submittedName>
        <fullName evidence="4">Histidine phosphatase family protein</fullName>
        <ecNumber evidence="4">3.1.3.-</ecNumber>
    </submittedName>
</protein>
<dbReference type="GO" id="GO:0016787">
    <property type="term" value="F:hydrolase activity"/>
    <property type="evidence" value="ECO:0007669"/>
    <property type="project" value="UniProtKB-KW"/>
</dbReference>
<dbReference type="Proteomes" id="UP001596328">
    <property type="component" value="Unassembled WGS sequence"/>
</dbReference>
<feature type="active site" description="Proton donor/acceptor" evidence="1">
    <location>
        <position position="83"/>
    </location>
</feature>
<accession>A0ABD5S261</accession>
<dbReference type="Pfam" id="PF00300">
    <property type="entry name" value="His_Phos_1"/>
    <property type="match status" value="1"/>
</dbReference>
<comment type="caution">
    <text evidence="4">The sequence shown here is derived from an EMBL/GenBank/DDBJ whole genome shotgun (WGS) entry which is preliminary data.</text>
</comment>
<evidence type="ECO:0000256" key="3">
    <source>
        <dbReference type="PIRSR" id="PIRSR613078-3"/>
    </source>
</evidence>
<dbReference type="InterPro" id="IPR050275">
    <property type="entry name" value="PGM_Phosphatase"/>
</dbReference>
<proteinExistence type="predicted"/>
<organism evidence="4 5">
    <name type="scientific">Halobium palmae</name>
    <dbReference type="NCBI Taxonomy" id="1776492"/>
    <lineage>
        <taxon>Archaea</taxon>
        <taxon>Methanobacteriati</taxon>
        <taxon>Methanobacteriota</taxon>
        <taxon>Stenosarchaea group</taxon>
        <taxon>Halobacteria</taxon>
        <taxon>Halobacteriales</taxon>
        <taxon>Haloferacaceae</taxon>
        <taxon>Halobium</taxon>
    </lineage>
</organism>
<evidence type="ECO:0000256" key="2">
    <source>
        <dbReference type="PIRSR" id="PIRSR613078-2"/>
    </source>
</evidence>
<keyword evidence="4" id="KW-0378">Hydrolase</keyword>
<sequence length="204" mass="22860">MTTVVAVRHGETAWSRERRIQGWAPTPLTESGRAQAGRIGETLAAEYDVDRVVSSDLHRATETTDEILEHVDAPLTTESAWRERDFGVFQGLPADEWLARFPEYELDGPDVPRKRPDSGESLVDVRERVVDGWERLLANSEPTETIVVVAHGGPIRLILGHLKDLSIVEAITEQSQTYCSINEFRHDHGTDGTTVVRENDADHR</sequence>
<dbReference type="Gene3D" id="3.40.50.1240">
    <property type="entry name" value="Phosphoglycerate mutase-like"/>
    <property type="match status" value="1"/>
</dbReference>